<dbReference type="EMBL" id="PKMF04000033">
    <property type="protein sequence ID" value="KAK7856813.1"/>
    <property type="molecule type" value="Genomic_DNA"/>
</dbReference>
<organism evidence="3">
    <name type="scientific">Quercus suber</name>
    <name type="common">Cork oak</name>
    <dbReference type="NCBI Taxonomy" id="58331"/>
    <lineage>
        <taxon>Eukaryota</taxon>
        <taxon>Viridiplantae</taxon>
        <taxon>Streptophyta</taxon>
        <taxon>Embryophyta</taxon>
        <taxon>Tracheophyta</taxon>
        <taxon>Spermatophyta</taxon>
        <taxon>Magnoliopsida</taxon>
        <taxon>eudicotyledons</taxon>
        <taxon>Gunneridae</taxon>
        <taxon>Pentapetalae</taxon>
        <taxon>rosids</taxon>
        <taxon>fabids</taxon>
        <taxon>Fagales</taxon>
        <taxon>Fagaceae</taxon>
        <taxon>Quercus</taxon>
    </lineage>
</organism>
<dbReference type="InterPro" id="IPR011050">
    <property type="entry name" value="Pectin_lyase_fold/virulence"/>
</dbReference>
<dbReference type="PANTHER" id="PTHR31321:SF76">
    <property type="entry name" value="PECTINESTERASE 10-RELATED"/>
    <property type="match status" value="1"/>
</dbReference>
<comment type="subcellular location">
    <subcellularLocation>
        <location evidence="1">Secreted</location>
        <location evidence="1">Cell wall</location>
    </subcellularLocation>
</comment>
<keyword evidence="2" id="KW-0964">Secreted</keyword>
<dbReference type="SUPFAM" id="SSF51126">
    <property type="entry name" value="Pectin lyase-like"/>
    <property type="match status" value="1"/>
</dbReference>
<gene>
    <name evidence="3" type="primary">PME10</name>
    <name evidence="3" type="ORF">CFP56_021618</name>
</gene>
<evidence type="ECO:0000313" key="3">
    <source>
        <dbReference type="EMBL" id="KAK7856813.1"/>
    </source>
</evidence>
<sequence length="164" mass="19230">MDCKTLCGMFKDDITLTSALSRVLLILSSVLANLFMRNVRYHFWDRLWIQVISQHREEAVHMIQTGLCSRNALCMALVQLSWEGMERLFQSDFLRLKFYTNCRARRMECMEQQQLTFVEHGCYGPGADTSKRVPWMKTLNSTDLEQFTNISFIDNEGWLNAQPF</sequence>
<proteinExistence type="predicted"/>
<evidence type="ECO:0000256" key="1">
    <source>
        <dbReference type="ARBA" id="ARBA00004191"/>
    </source>
</evidence>
<keyword evidence="2" id="KW-0134">Cell wall</keyword>
<reference evidence="3" key="1">
    <citation type="submission" date="2017-12" db="EMBL/GenBank/DDBJ databases">
        <authorList>
            <person name="Barbosa P."/>
            <person name="Usie A."/>
            <person name="Ramos A.M."/>
        </authorList>
    </citation>
    <scope>NUCLEOTIDE SEQUENCE</scope>
    <source>
        <strain evidence="3">HL8</strain>
        <tissue evidence="3">Leaves</tissue>
    </source>
</reference>
<comment type="caution">
    <text evidence="3">The sequence shown here is derived from an EMBL/GenBank/DDBJ whole genome shotgun (WGS) entry which is preliminary data.</text>
</comment>
<dbReference type="GO" id="GO:0045490">
    <property type="term" value="P:pectin catabolic process"/>
    <property type="evidence" value="ECO:0007669"/>
    <property type="project" value="TreeGrafter"/>
</dbReference>
<protein>
    <submittedName>
        <fullName evidence="3">Pectinesterase 10</fullName>
    </submittedName>
</protein>
<reference evidence="3" key="3">
    <citation type="submission" date="2023-07" db="EMBL/GenBank/DDBJ databases">
        <title>An improved reference 1 genome and first organelle genomes of Quercus suber.</title>
        <authorList>
            <consortium name="Genosuber Consortium"/>
            <person name="Usie A."/>
            <person name="Serra O."/>
            <person name="Barros P."/>
        </authorList>
    </citation>
    <scope>NUCLEOTIDE SEQUENCE</scope>
    <source>
        <strain evidence="3">HL8</strain>
        <tissue evidence="3">Leaves</tissue>
    </source>
</reference>
<evidence type="ECO:0000256" key="2">
    <source>
        <dbReference type="ARBA" id="ARBA00022512"/>
    </source>
</evidence>
<accession>A0AAW0M1T1</accession>
<reference evidence="3" key="2">
    <citation type="journal article" date="2018" name="Sci. Data">
        <title>The draft genome sequence of cork oak.</title>
        <authorList>
            <person name="Ramos A.M."/>
            <person name="Usie A."/>
            <person name="Barbosa P."/>
            <person name="Barros P.M."/>
            <person name="Capote T."/>
            <person name="Chaves I."/>
            <person name="Simoes F."/>
            <person name="Abreu I."/>
            <person name="Carrasquinho I."/>
            <person name="Faro C."/>
            <person name="Guimaraes J.B."/>
            <person name="Mendonca D."/>
            <person name="Nobrega F."/>
            <person name="Rodrigues L."/>
            <person name="Saibo N.J.M."/>
            <person name="Varela M.C."/>
            <person name="Egas C."/>
            <person name="Matos J."/>
            <person name="Miguel C.M."/>
            <person name="Oliveira M.M."/>
            <person name="Ricardo C.P."/>
            <person name="Goncalves S."/>
        </authorList>
    </citation>
    <scope>NUCLEOTIDE SEQUENCE [LARGE SCALE GENOMIC DNA]</scope>
    <source>
        <strain evidence="3">HL8</strain>
    </source>
</reference>
<name>A0AAW0M1T1_QUESU</name>
<dbReference type="AlphaFoldDB" id="A0AAW0M1T1"/>
<dbReference type="PANTHER" id="PTHR31321">
    <property type="entry name" value="ACYL-COA THIOESTER HYDROLASE YBHC-RELATED"/>
    <property type="match status" value="1"/>
</dbReference>
<dbReference type="Gene3D" id="2.160.20.10">
    <property type="entry name" value="Single-stranded right-handed beta-helix, Pectin lyase-like"/>
    <property type="match status" value="1"/>
</dbReference>
<dbReference type="GO" id="GO:0030599">
    <property type="term" value="F:pectinesterase activity"/>
    <property type="evidence" value="ECO:0007669"/>
    <property type="project" value="TreeGrafter"/>
</dbReference>
<dbReference type="InterPro" id="IPR012334">
    <property type="entry name" value="Pectin_lyas_fold"/>
</dbReference>